<dbReference type="AlphaFoldDB" id="A0A1Y2A9C6"/>
<feature type="region of interest" description="Disordered" evidence="2">
    <location>
        <begin position="1166"/>
        <end position="1188"/>
    </location>
</feature>
<feature type="region of interest" description="Disordered" evidence="2">
    <location>
        <begin position="696"/>
        <end position="719"/>
    </location>
</feature>
<gene>
    <name evidence="3" type="ORF">LY90DRAFT_677144</name>
</gene>
<proteinExistence type="predicted"/>
<comment type="caution">
    <text evidence="3">The sequence shown here is derived from an EMBL/GenBank/DDBJ whole genome shotgun (WGS) entry which is preliminary data.</text>
</comment>
<evidence type="ECO:0000256" key="2">
    <source>
        <dbReference type="SAM" id="MobiDB-lite"/>
    </source>
</evidence>
<dbReference type="OrthoDB" id="10566357at2759"/>
<accession>A0A1Y2A9C6</accession>
<evidence type="ECO:0000256" key="1">
    <source>
        <dbReference type="SAM" id="Coils"/>
    </source>
</evidence>
<feature type="coiled-coil region" evidence="1">
    <location>
        <begin position="408"/>
        <end position="435"/>
    </location>
</feature>
<feature type="coiled-coil region" evidence="1">
    <location>
        <begin position="471"/>
        <end position="505"/>
    </location>
</feature>
<dbReference type="Proteomes" id="UP000193920">
    <property type="component" value="Unassembled WGS sequence"/>
</dbReference>
<evidence type="ECO:0000313" key="4">
    <source>
        <dbReference type="Proteomes" id="UP000193920"/>
    </source>
</evidence>
<evidence type="ECO:0000313" key="3">
    <source>
        <dbReference type="EMBL" id="ORY18900.1"/>
    </source>
</evidence>
<feature type="compositionally biased region" description="Polar residues" evidence="2">
    <location>
        <begin position="1168"/>
        <end position="1182"/>
    </location>
</feature>
<sequence length="1188" mass="138608">MISFSTKDDLNNSNNTNNNVISTIKNEGPNDENDINEFWNNNSLLSVYRESKLQLENIDKVKIKQEKKEEINQKSKKLADAFIDNYKNGFLNIKNFLKSQKIIDYSINDLNKDIKYELPIEKTKKDLQNDMENAYYNKNESIIFRNNYTIIPANNENNNFDKKKKSTESLAVNLDKELELDPKKIEQLRVMKNLDSSKCFYCIYNERELYEEVQNIVTKVIPNESKNFKTSLPLFDAFNAVKNSREKYAEVIEIINNIGDVYEDWVTEREKSLILNYQATVAKYEKNKCDDLLNQENAIAEIFKKEMMQNSVKKEIENIIIQNNYLNKKVNDLTQDLQCTKKENRLIYNIIGKLRIKNKKLCEQMKEIIIKKNITSEDLIMNEKTNDKINYIEENDILKNYDGKNIEKSVLMKEIEKVNKEIDNTNNEILCCLNKINEKIKWNNSKIIDQSNNTANHGFIKKETINEENKIKNKEQIQNEYELEINKLKSIIMEEKKQKKNMLNKFEKFSKVTNMIKELIESCIEVLQIIKKKYVNNDSIINKYNFNFINSIFKNYLFEDIFYSNNNSSVNNRISIDKILSINDPNLFSSDEKYILINFVIFNGKRIIKEIKKEFENQSSIVNDIQNSITNESMNLEKLNIAGIKNKLTVNISKQENNKNLLLERIKESNDNSSYNDNNSAISDYDKKNYINSEKKDSIKDESINKNNDASPESKLSTKNEHSIMNQNKNNNPLIHNTSKLIDTSNINNDKHSNSLKCEKLQKKLKGKKKAKNFVNKHIVIKKKEEEKEDTSSNNMSDDEYLDISTLSYSARKKYTESLRKRYLKLMNTSYINLKNKDSQNNKRKKVMKKDNEPYYPYGSANTLNNKEYQIYKDKIINDVLEKRNNKKMEDISSNNSTDSVLLSSSSSIHNIYPFNQLQNPHLTSGTDIASDSKIQKSLVTKKKIQIGKNISKFSDTSEIQKTKTETCHYNYSADFNNNSTEVKNTEKMTYEKSKTDTYRPTLSIIPSNNEKEYINRCKTVSLIRNKWDYIINELDNATSTTSSSNIKSKKKNKLKEINKTYSATKDQSHIENSLIKGKSLSQSIINLPIASYNTHLDNHRVMKRSQSAHLEFNNRVITGEKSSKPYFQNTLILTPVKLNSHDQLNNYMNSRIESIKYSNHISKKNRSSSYTNIGLSSSNTDNKTKKR</sequence>
<organism evidence="3 4">
    <name type="scientific">Neocallimastix californiae</name>
    <dbReference type="NCBI Taxonomy" id="1754190"/>
    <lineage>
        <taxon>Eukaryota</taxon>
        <taxon>Fungi</taxon>
        <taxon>Fungi incertae sedis</taxon>
        <taxon>Chytridiomycota</taxon>
        <taxon>Chytridiomycota incertae sedis</taxon>
        <taxon>Neocallimastigomycetes</taxon>
        <taxon>Neocallimastigales</taxon>
        <taxon>Neocallimastigaceae</taxon>
        <taxon>Neocallimastix</taxon>
    </lineage>
</organism>
<protein>
    <submittedName>
        <fullName evidence="3">Uncharacterized protein</fullName>
    </submittedName>
</protein>
<keyword evidence="4" id="KW-1185">Reference proteome</keyword>
<name>A0A1Y2A9C6_9FUNG</name>
<keyword evidence="1" id="KW-0175">Coiled coil</keyword>
<feature type="coiled-coil region" evidence="1">
    <location>
        <begin position="645"/>
        <end position="672"/>
    </location>
</feature>
<feature type="compositionally biased region" description="Polar residues" evidence="2">
    <location>
        <begin position="705"/>
        <end position="715"/>
    </location>
</feature>
<reference evidence="3 4" key="1">
    <citation type="submission" date="2016-08" db="EMBL/GenBank/DDBJ databases">
        <title>A Parts List for Fungal Cellulosomes Revealed by Comparative Genomics.</title>
        <authorList>
            <consortium name="DOE Joint Genome Institute"/>
            <person name="Haitjema C.H."/>
            <person name="Gilmore S.P."/>
            <person name="Henske J.K."/>
            <person name="Solomon K.V."/>
            <person name="De Groot R."/>
            <person name="Kuo A."/>
            <person name="Mondo S.J."/>
            <person name="Salamov A.A."/>
            <person name="Labutti K."/>
            <person name="Zhao Z."/>
            <person name="Chiniquy J."/>
            <person name="Barry K."/>
            <person name="Brewer H.M."/>
            <person name="Purvine S.O."/>
            <person name="Wright A.T."/>
            <person name="Boxma B."/>
            <person name="Van Alen T."/>
            <person name="Hackstein J.H."/>
            <person name="Baker S.E."/>
            <person name="Grigoriev I.V."/>
            <person name="O'Malley M.A."/>
        </authorList>
    </citation>
    <scope>NUCLEOTIDE SEQUENCE [LARGE SCALE GENOMIC DNA]</scope>
    <source>
        <strain evidence="3 4">G1</strain>
    </source>
</reference>
<dbReference type="EMBL" id="MCOG01000315">
    <property type="protein sequence ID" value="ORY18900.1"/>
    <property type="molecule type" value="Genomic_DNA"/>
</dbReference>